<keyword evidence="2" id="KW-1185">Reference proteome</keyword>
<comment type="caution">
    <text evidence="1">The sequence shown here is derived from an EMBL/GenBank/DDBJ whole genome shotgun (WGS) entry which is preliminary data.</text>
</comment>
<protein>
    <submittedName>
        <fullName evidence="1">Uncharacterized protein</fullName>
    </submittedName>
</protein>
<sequence length="113" mass="12760">MARFLLSKPLSLLFSNVTNHLTFMPLFLTPEGFLMIASWFLKFLRQTLFSATFPLVSSHVTHLESGQLLQQLPKVFPQLPYNNSAAGRLQHSLHMSTQTSILCSLLNDLSALR</sequence>
<reference evidence="1 2" key="1">
    <citation type="submission" date="2021-06" db="EMBL/GenBank/DDBJ databases">
        <authorList>
            <person name="Palmer J.M."/>
        </authorList>
    </citation>
    <scope>NUCLEOTIDE SEQUENCE [LARGE SCALE GENOMIC DNA]</scope>
    <source>
        <strain evidence="1 2">AS_MEX2019</strain>
        <tissue evidence="1">Muscle</tissue>
    </source>
</reference>
<dbReference type="EMBL" id="JAHRIP010069290">
    <property type="protein sequence ID" value="MEQ2308601.1"/>
    <property type="molecule type" value="Genomic_DNA"/>
</dbReference>
<dbReference type="Proteomes" id="UP001469553">
    <property type="component" value="Unassembled WGS sequence"/>
</dbReference>
<proteinExistence type="predicted"/>
<organism evidence="1 2">
    <name type="scientific">Ameca splendens</name>
    <dbReference type="NCBI Taxonomy" id="208324"/>
    <lineage>
        <taxon>Eukaryota</taxon>
        <taxon>Metazoa</taxon>
        <taxon>Chordata</taxon>
        <taxon>Craniata</taxon>
        <taxon>Vertebrata</taxon>
        <taxon>Euteleostomi</taxon>
        <taxon>Actinopterygii</taxon>
        <taxon>Neopterygii</taxon>
        <taxon>Teleostei</taxon>
        <taxon>Neoteleostei</taxon>
        <taxon>Acanthomorphata</taxon>
        <taxon>Ovalentaria</taxon>
        <taxon>Atherinomorphae</taxon>
        <taxon>Cyprinodontiformes</taxon>
        <taxon>Goodeidae</taxon>
        <taxon>Ameca</taxon>
    </lineage>
</organism>
<name>A0ABV0ZRF1_9TELE</name>
<evidence type="ECO:0000313" key="2">
    <source>
        <dbReference type="Proteomes" id="UP001469553"/>
    </source>
</evidence>
<gene>
    <name evidence="1" type="ORF">AMECASPLE_029809</name>
</gene>
<evidence type="ECO:0000313" key="1">
    <source>
        <dbReference type="EMBL" id="MEQ2308601.1"/>
    </source>
</evidence>
<accession>A0ABV0ZRF1</accession>